<proteinExistence type="predicted"/>
<dbReference type="eggNOG" id="COG3980">
    <property type="taxonomic scope" value="Bacteria"/>
</dbReference>
<feature type="binding site" evidence="1">
    <location>
        <position position="250"/>
    </location>
    <ligand>
        <name>substrate</name>
    </ligand>
</feature>
<dbReference type="GO" id="GO:0016779">
    <property type="term" value="F:nucleotidyltransferase activity"/>
    <property type="evidence" value="ECO:0007669"/>
    <property type="project" value="UniProtKB-KW"/>
</dbReference>
<feature type="binding site" evidence="1">
    <location>
        <position position="148"/>
    </location>
    <ligand>
        <name>substrate</name>
    </ligand>
</feature>
<dbReference type="InterPro" id="IPR020023">
    <property type="entry name" value="PseG"/>
</dbReference>
<evidence type="ECO:0000313" key="3">
    <source>
        <dbReference type="Proteomes" id="UP000019102"/>
    </source>
</evidence>
<dbReference type="Gene3D" id="3.40.50.2000">
    <property type="entry name" value="Glycogen Phosphorylase B"/>
    <property type="match status" value="1"/>
</dbReference>
<keyword evidence="2" id="KW-0548">Nucleotidyltransferase</keyword>
<gene>
    <name evidence="2" type="ORF">JCM21714_1688</name>
</gene>
<dbReference type="Gene3D" id="3.40.50.11190">
    <property type="match status" value="1"/>
</dbReference>
<dbReference type="NCBIfam" id="TIGR03590">
    <property type="entry name" value="PseG"/>
    <property type="match status" value="1"/>
</dbReference>
<dbReference type="AlphaFoldDB" id="W4VHJ6"/>
<evidence type="ECO:0000313" key="2">
    <source>
        <dbReference type="EMBL" id="GAE92677.1"/>
    </source>
</evidence>
<accession>W4VHJ6</accession>
<evidence type="ECO:0000256" key="1">
    <source>
        <dbReference type="PIRSR" id="PIRSR620023-2"/>
    </source>
</evidence>
<dbReference type="STRING" id="1298598.JCM21714_1688"/>
<dbReference type="EMBL" id="BAVS01000006">
    <property type="protein sequence ID" value="GAE92677.1"/>
    <property type="molecule type" value="Genomic_DNA"/>
</dbReference>
<sequence length="335" mass="38306">MVLAEQLRKRDAEITFISHHFPGNLNHLIIENDFTLLVLPYLVTTADQHVAFIENNWELDAHHTKNLIRQYPNIDYLVVDHYALEERWEKVVNGNVQHVIVIDDLANRKHYCDTLVDQNLLQNIEKRYVNLVPAKAKLLLGPKYLLLREEFRQTALMKTPHPFIKNIFISFGGTDPTNETCKTLEAITDFSDYDLEINTIISTKHPEIKRIQAYANHNPAISIHTDTKQMAALMATADLAIGAGGTTTWERCYLQVPTFTIETALNQHEILNYLDSIGFLCHLGKSKDVSTGKIQKILSSHLNDTTEWRAMRIRLKAFAASVEDEAIARYMVEGN</sequence>
<organism evidence="2 3">
    <name type="scientific">Gracilibacillus boraciitolerans JCM 21714</name>
    <dbReference type="NCBI Taxonomy" id="1298598"/>
    <lineage>
        <taxon>Bacteria</taxon>
        <taxon>Bacillati</taxon>
        <taxon>Bacillota</taxon>
        <taxon>Bacilli</taxon>
        <taxon>Bacillales</taxon>
        <taxon>Bacillaceae</taxon>
        <taxon>Gracilibacillus</taxon>
    </lineage>
</organism>
<reference evidence="2 3" key="1">
    <citation type="journal article" date="2014" name="Genome Announc.">
        <title>Draft Genome Sequence of the Boron-Tolerant and Moderately Halotolerant Bacterium Gracilibacillus boraciitolerans JCM 21714T.</title>
        <authorList>
            <person name="Ahmed I."/>
            <person name="Oshima K."/>
            <person name="Suda W."/>
            <person name="Kitamura K."/>
            <person name="Iida T."/>
            <person name="Ohmori Y."/>
            <person name="Fujiwara T."/>
            <person name="Hattori M."/>
            <person name="Ohkuma M."/>
        </authorList>
    </citation>
    <scope>NUCLEOTIDE SEQUENCE [LARGE SCALE GENOMIC DNA]</scope>
    <source>
        <strain evidence="2 3">JCM 21714</strain>
    </source>
</reference>
<comment type="caution">
    <text evidence="2">The sequence shown here is derived from an EMBL/GenBank/DDBJ whole genome shotgun (WGS) entry which is preliminary data.</text>
</comment>
<dbReference type="Proteomes" id="UP000019102">
    <property type="component" value="Unassembled WGS sequence"/>
</dbReference>
<keyword evidence="3" id="KW-1185">Reference proteome</keyword>
<dbReference type="SUPFAM" id="SSF53756">
    <property type="entry name" value="UDP-Glycosyltransferase/glycogen phosphorylase"/>
    <property type="match status" value="1"/>
</dbReference>
<keyword evidence="2" id="KW-0808">Transferase</keyword>
<name>W4VHJ6_9BACI</name>
<protein>
    <submittedName>
        <fullName evidence="2">Pseudaminic acid cytidylyltransferase</fullName>
    </submittedName>
</protein>